<keyword evidence="2" id="KW-1133">Transmembrane helix</keyword>
<feature type="transmembrane region" description="Helical" evidence="2">
    <location>
        <begin position="61"/>
        <end position="79"/>
    </location>
</feature>
<protein>
    <recommendedName>
        <fullName evidence="5">SGNH hydrolase-type esterase domain-containing protein</fullName>
    </recommendedName>
</protein>
<keyword evidence="2" id="KW-0472">Membrane</keyword>
<dbReference type="Pfam" id="PF16255">
    <property type="entry name" value="Lipase_GDSL_lke"/>
    <property type="match status" value="1"/>
</dbReference>
<reference evidence="3 4" key="1">
    <citation type="submission" date="2019-08" db="EMBL/GenBank/DDBJ databases">
        <title>In-depth cultivation of the pig gut microbiome towards novel bacterial diversity and tailored functional studies.</title>
        <authorList>
            <person name="Wylensek D."/>
            <person name="Hitch T.C.A."/>
            <person name="Clavel T."/>
        </authorList>
    </citation>
    <scope>NUCLEOTIDE SEQUENCE [LARGE SCALE GENOMIC DNA]</scope>
    <source>
        <strain evidence="3 4">WCA-389-WT-23B</strain>
    </source>
</reference>
<dbReference type="EMBL" id="VUMI01000002">
    <property type="protein sequence ID" value="MSS87192.1"/>
    <property type="molecule type" value="Genomic_DNA"/>
</dbReference>
<gene>
    <name evidence="3" type="ORF">FYJ45_02165</name>
</gene>
<keyword evidence="2" id="KW-0812">Transmembrane</keyword>
<keyword evidence="4" id="KW-1185">Reference proteome</keyword>
<dbReference type="Proteomes" id="UP000436047">
    <property type="component" value="Unassembled WGS sequence"/>
</dbReference>
<dbReference type="PANTHER" id="PTHR30383">
    <property type="entry name" value="THIOESTERASE 1/PROTEASE 1/LYSOPHOSPHOLIPASE L1"/>
    <property type="match status" value="1"/>
</dbReference>
<evidence type="ECO:0008006" key="5">
    <source>
        <dbReference type="Google" id="ProtNLM"/>
    </source>
</evidence>
<dbReference type="Gene3D" id="3.40.50.1110">
    <property type="entry name" value="SGNH hydrolase"/>
    <property type="match status" value="1"/>
</dbReference>
<dbReference type="AlphaFoldDB" id="A0A6N7VY62"/>
<feature type="compositionally biased region" description="Low complexity" evidence="1">
    <location>
        <begin position="204"/>
        <end position="218"/>
    </location>
</feature>
<dbReference type="InterPro" id="IPR032588">
    <property type="entry name" value="Lipase_GDSL_lke"/>
</dbReference>
<name>A0A6N7VY62_9FIRM</name>
<dbReference type="PANTHER" id="PTHR30383:SF5">
    <property type="entry name" value="SGNH HYDROLASE-TYPE ESTERASE DOMAIN-CONTAINING PROTEIN"/>
    <property type="match status" value="1"/>
</dbReference>
<dbReference type="InterPro" id="IPR036514">
    <property type="entry name" value="SGNH_hydro_sf"/>
</dbReference>
<dbReference type="CDD" id="cd00229">
    <property type="entry name" value="SGNH_hydrolase"/>
    <property type="match status" value="1"/>
</dbReference>
<feature type="region of interest" description="Disordered" evidence="1">
    <location>
        <begin position="195"/>
        <end position="218"/>
    </location>
</feature>
<evidence type="ECO:0000256" key="2">
    <source>
        <dbReference type="SAM" id="Phobius"/>
    </source>
</evidence>
<dbReference type="SUPFAM" id="SSF52266">
    <property type="entry name" value="SGNH hydrolase"/>
    <property type="match status" value="1"/>
</dbReference>
<evidence type="ECO:0000256" key="1">
    <source>
        <dbReference type="SAM" id="MobiDB-lite"/>
    </source>
</evidence>
<proteinExistence type="predicted"/>
<sequence length="493" mass="53314">MTANACSCNRIRHRTSTDSQNKEENPLLARELAFCSAKQGGWEYRGSIFSSGFAMRKKTKFTFLAAALSVSCLFASNLANLTASAQVPQASAEQQAAAGQQEAAASQAEAYRRAQEEYAAQLAAYQQALSEQQAREAVEAAQAEAAAQEAARKLQEETAAQWQKLQEEAAAQIQKAQAEAAAQAAKAQEEAAAQAAKLQEEAAEQAAKTQEEAQAAARQLQEQADTMLAQQVQAGTVSNGRLIAAGLLSSPAQTPLKGLSVSVLGDSISTYQGYIPDGYACFYPEANNDVKDVTQTWWMQVLYNTGMRLAANGSYSASTVCGDSKDEHSSAGCSDRRINDLKGPYGTSPDIILVYMGANDFFRAMELGKFDGVPTGRGEKYYVNFSEAYELMLQKLLRTYPASRIYCMTLTEANSGDHPRVNEKGNTIADFNSRIKAIAAAYGIPVIDVHNCGMEVYELNHYTSDGTHPNKEGSTKMANYVTSVLLQNAWYPS</sequence>
<dbReference type="InterPro" id="IPR051532">
    <property type="entry name" value="Ester_Hydrolysis_Enzymes"/>
</dbReference>
<organism evidence="3 4">
    <name type="scientific">Eisenbergiella porci</name>
    <dbReference type="NCBI Taxonomy" id="2652274"/>
    <lineage>
        <taxon>Bacteria</taxon>
        <taxon>Bacillati</taxon>
        <taxon>Bacillota</taxon>
        <taxon>Clostridia</taxon>
        <taxon>Lachnospirales</taxon>
        <taxon>Lachnospiraceae</taxon>
        <taxon>Eisenbergiella</taxon>
    </lineage>
</organism>
<evidence type="ECO:0000313" key="3">
    <source>
        <dbReference type="EMBL" id="MSS87192.1"/>
    </source>
</evidence>
<evidence type="ECO:0000313" key="4">
    <source>
        <dbReference type="Proteomes" id="UP000436047"/>
    </source>
</evidence>
<dbReference type="GO" id="GO:0004622">
    <property type="term" value="F:phosphatidylcholine lysophospholipase activity"/>
    <property type="evidence" value="ECO:0007669"/>
    <property type="project" value="TreeGrafter"/>
</dbReference>
<comment type="caution">
    <text evidence="3">The sequence shown here is derived from an EMBL/GenBank/DDBJ whole genome shotgun (WGS) entry which is preliminary data.</text>
</comment>
<accession>A0A6N7VY62</accession>